<dbReference type="PANTHER" id="PTHR34583">
    <property type="entry name" value="ANTIPORTER SUBUNIT MNHC2-RELATED"/>
    <property type="match status" value="1"/>
</dbReference>
<evidence type="ECO:0008006" key="10">
    <source>
        <dbReference type="Google" id="ProtNLM"/>
    </source>
</evidence>
<evidence type="ECO:0000256" key="6">
    <source>
        <dbReference type="ARBA" id="ARBA00023136"/>
    </source>
</evidence>
<dbReference type="InterPro" id="IPR039428">
    <property type="entry name" value="NUOK/Mnh_C1-like"/>
</dbReference>
<keyword evidence="9" id="KW-1185">Reference proteome</keyword>
<dbReference type="InterPro" id="IPR050601">
    <property type="entry name" value="CPA3_antiporter_subunitC"/>
</dbReference>
<evidence type="ECO:0000256" key="2">
    <source>
        <dbReference type="ARBA" id="ARBA00010388"/>
    </source>
</evidence>
<dbReference type="Proteomes" id="UP000256763">
    <property type="component" value="Unassembled WGS sequence"/>
</dbReference>
<evidence type="ECO:0000256" key="3">
    <source>
        <dbReference type="ARBA" id="ARBA00022475"/>
    </source>
</evidence>
<gene>
    <name evidence="8" type="ORF">CAL65_03550</name>
</gene>
<dbReference type="OrthoDB" id="1494613at2"/>
<feature type="transmembrane region" description="Helical" evidence="7">
    <location>
        <begin position="63"/>
        <end position="83"/>
    </location>
</feature>
<feature type="transmembrane region" description="Helical" evidence="7">
    <location>
        <begin position="6"/>
        <end position="24"/>
    </location>
</feature>
<dbReference type="GO" id="GO:0005886">
    <property type="term" value="C:plasma membrane"/>
    <property type="evidence" value="ECO:0007669"/>
    <property type="project" value="UniProtKB-SubCell"/>
</dbReference>
<dbReference type="Gene3D" id="1.10.287.3510">
    <property type="match status" value="1"/>
</dbReference>
<comment type="similarity">
    <text evidence="2">Belongs to the CPA3 antiporters (TC 2.A.63) subunit C family.</text>
</comment>
<keyword evidence="3" id="KW-1003">Cell membrane</keyword>
<dbReference type="Pfam" id="PF00420">
    <property type="entry name" value="Oxidored_q2"/>
    <property type="match status" value="1"/>
</dbReference>
<protein>
    <recommendedName>
        <fullName evidence="10">Multisubunit sodium/proton antiporter, MrpC subunit</fullName>
    </recommendedName>
</protein>
<dbReference type="RefSeq" id="WP_116301000.1">
    <property type="nucleotide sequence ID" value="NZ_NFZV01000002.1"/>
</dbReference>
<accession>A0A3E0X0M8</accession>
<evidence type="ECO:0000256" key="1">
    <source>
        <dbReference type="ARBA" id="ARBA00004651"/>
    </source>
</evidence>
<evidence type="ECO:0000256" key="7">
    <source>
        <dbReference type="SAM" id="Phobius"/>
    </source>
</evidence>
<evidence type="ECO:0000256" key="4">
    <source>
        <dbReference type="ARBA" id="ARBA00022692"/>
    </source>
</evidence>
<organism evidence="8 9">
    <name type="scientific">Alkalilimnicola ehrlichii</name>
    <dbReference type="NCBI Taxonomy" id="351052"/>
    <lineage>
        <taxon>Bacteria</taxon>
        <taxon>Pseudomonadati</taxon>
        <taxon>Pseudomonadota</taxon>
        <taxon>Gammaproteobacteria</taxon>
        <taxon>Chromatiales</taxon>
        <taxon>Ectothiorhodospiraceae</taxon>
        <taxon>Alkalilimnicola</taxon>
    </lineage>
</organism>
<reference evidence="9" key="1">
    <citation type="submission" date="2017-05" db="EMBL/GenBank/DDBJ databases">
        <authorList>
            <person name="Sharma S."/>
            <person name="Sidhu C."/>
            <person name="Pinnaka A.K."/>
        </authorList>
    </citation>
    <scope>NUCLEOTIDE SEQUENCE [LARGE SCALE GENOMIC DNA]</scope>
    <source>
        <strain evidence="9">AK93</strain>
    </source>
</reference>
<dbReference type="EMBL" id="NFZW01000002">
    <property type="protein sequence ID" value="RFA38984.1"/>
    <property type="molecule type" value="Genomic_DNA"/>
</dbReference>
<comment type="caution">
    <text evidence="8">The sequence shown here is derived from an EMBL/GenBank/DDBJ whole genome shotgun (WGS) entry which is preliminary data.</text>
</comment>
<keyword evidence="5 7" id="KW-1133">Transmembrane helix</keyword>
<sequence>MSEAVFALVGALLFAWGLFGLFAYRHLIRRIIAAKIATSAVFLLIIALARVPGQGVTDPVPQALVLTGIVISISLAAFALVLACRFIELTGESDLDEDGRG</sequence>
<keyword evidence="4 7" id="KW-0812">Transmembrane</keyword>
<evidence type="ECO:0000313" key="8">
    <source>
        <dbReference type="EMBL" id="RFA38984.1"/>
    </source>
</evidence>
<name>A0A3E0X0M8_9GAMM</name>
<evidence type="ECO:0000256" key="5">
    <source>
        <dbReference type="ARBA" id="ARBA00022989"/>
    </source>
</evidence>
<proteinExistence type="inferred from homology"/>
<dbReference type="AlphaFoldDB" id="A0A3E0X0M8"/>
<dbReference type="PANTHER" id="PTHR34583:SF2">
    <property type="entry name" value="ANTIPORTER SUBUNIT MNHC2-RELATED"/>
    <property type="match status" value="1"/>
</dbReference>
<comment type="subcellular location">
    <subcellularLocation>
        <location evidence="1">Cell membrane</location>
        <topology evidence="1">Multi-pass membrane protein</topology>
    </subcellularLocation>
</comment>
<evidence type="ECO:0000313" key="9">
    <source>
        <dbReference type="Proteomes" id="UP000256763"/>
    </source>
</evidence>
<feature type="transmembrane region" description="Helical" evidence="7">
    <location>
        <begin position="31"/>
        <end position="51"/>
    </location>
</feature>
<keyword evidence="6 7" id="KW-0472">Membrane</keyword>